<dbReference type="AlphaFoldDB" id="A0A4C1YHA5"/>
<evidence type="ECO:0000313" key="2">
    <source>
        <dbReference type="Proteomes" id="UP000299102"/>
    </source>
</evidence>
<keyword evidence="2" id="KW-1185">Reference proteome</keyword>
<dbReference type="EMBL" id="BGZK01001205">
    <property type="protein sequence ID" value="GBP74374.1"/>
    <property type="molecule type" value="Genomic_DNA"/>
</dbReference>
<organism evidence="1 2">
    <name type="scientific">Eumeta variegata</name>
    <name type="common">Bagworm moth</name>
    <name type="synonym">Eumeta japonica</name>
    <dbReference type="NCBI Taxonomy" id="151549"/>
    <lineage>
        <taxon>Eukaryota</taxon>
        <taxon>Metazoa</taxon>
        <taxon>Ecdysozoa</taxon>
        <taxon>Arthropoda</taxon>
        <taxon>Hexapoda</taxon>
        <taxon>Insecta</taxon>
        <taxon>Pterygota</taxon>
        <taxon>Neoptera</taxon>
        <taxon>Endopterygota</taxon>
        <taxon>Lepidoptera</taxon>
        <taxon>Glossata</taxon>
        <taxon>Ditrysia</taxon>
        <taxon>Tineoidea</taxon>
        <taxon>Psychidae</taxon>
        <taxon>Oiketicinae</taxon>
        <taxon>Eumeta</taxon>
    </lineage>
</organism>
<dbReference type="Proteomes" id="UP000299102">
    <property type="component" value="Unassembled WGS sequence"/>
</dbReference>
<comment type="caution">
    <text evidence="1">The sequence shown here is derived from an EMBL/GenBank/DDBJ whole genome shotgun (WGS) entry which is preliminary data.</text>
</comment>
<gene>
    <name evidence="1" type="ORF">EVAR_51559_1</name>
</gene>
<sequence>MHGSTRYAQLIRIYQSHTPGIPECLKKIVSKQCLLPSSQNQKLKWRWAGHIACRTDNCRGRYVIEREPPTGHASVGRPAIGWTDDLAKITGHHIEWRWPRVIRRRYLDGRLTSSNGRAMTKLD</sequence>
<accession>A0A4C1YHA5</accession>
<proteinExistence type="predicted"/>
<name>A0A4C1YHA5_EUMVA</name>
<protein>
    <submittedName>
        <fullName evidence="1">Uncharacterized protein</fullName>
    </submittedName>
</protein>
<reference evidence="1 2" key="1">
    <citation type="journal article" date="2019" name="Commun. Biol.">
        <title>The bagworm genome reveals a unique fibroin gene that provides high tensile strength.</title>
        <authorList>
            <person name="Kono N."/>
            <person name="Nakamura H."/>
            <person name="Ohtoshi R."/>
            <person name="Tomita M."/>
            <person name="Numata K."/>
            <person name="Arakawa K."/>
        </authorList>
    </citation>
    <scope>NUCLEOTIDE SEQUENCE [LARGE SCALE GENOMIC DNA]</scope>
</reference>
<dbReference type="OrthoDB" id="407509at2759"/>
<evidence type="ECO:0000313" key="1">
    <source>
        <dbReference type="EMBL" id="GBP74374.1"/>
    </source>
</evidence>